<evidence type="ECO:0000313" key="12">
    <source>
        <dbReference type="EMBL" id="MDE50888.1"/>
    </source>
</evidence>
<dbReference type="Pfam" id="PF25811">
    <property type="entry name" value="CAK-anch_MAT1"/>
    <property type="match status" value="1"/>
</dbReference>
<dbReference type="PROSITE" id="PS00518">
    <property type="entry name" value="ZF_RING_1"/>
    <property type="match status" value="1"/>
</dbReference>
<dbReference type="Pfam" id="PF17121">
    <property type="entry name" value="zf-C3HC4_5"/>
    <property type="match status" value="1"/>
</dbReference>
<comment type="subcellular location">
    <subcellularLocation>
        <location evidence="1">Nucleus</location>
    </subcellularLocation>
</comment>
<dbReference type="PROSITE" id="PS50089">
    <property type="entry name" value="ZF_RING_2"/>
    <property type="match status" value="1"/>
</dbReference>
<gene>
    <name evidence="12" type="primary">mnat1</name>
    <name evidence="12" type="ORF">g.19523</name>
</gene>
<evidence type="ECO:0000256" key="4">
    <source>
        <dbReference type="ARBA" id="ARBA00022833"/>
    </source>
</evidence>
<dbReference type="AlphaFoldDB" id="A0A6G1SKG2"/>
<dbReference type="InterPro" id="IPR001841">
    <property type="entry name" value="Znf_RING"/>
</dbReference>
<evidence type="ECO:0000256" key="5">
    <source>
        <dbReference type="ARBA" id="ARBA00023242"/>
    </source>
</evidence>
<keyword evidence="4" id="KW-0862">Zinc</keyword>
<reference evidence="12" key="1">
    <citation type="submission" date="2018-10" db="EMBL/GenBank/DDBJ databases">
        <title>Transcriptome assembly of Aceria tosichella (Wheat curl mite) Type 2.</title>
        <authorList>
            <person name="Scully E.D."/>
            <person name="Geib S.M."/>
            <person name="Palmer N.A."/>
            <person name="Gupta A.K."/>
            <person name="Sarath G."/>
            <person name="Tatineni S."/>
        </authorList>
    </citation>
    <scope>NUCLEOTIDE SEQUENCE</scope>
    <source>
        <strain evidence="12">LincolnNE</strain>
    </source>
</reference>
<dbReference type="FunFam" id="3.30.40.10:FF:000037">
    <property type="entry name" value="Cdk-activating kinase assembly factor MAT1, centre"/>
    <property type="match status" value="1"/>
</dbReference>
<dbReference type="InterPro" id="IPR057657">
    <property type="entry name" value="MAT1_CAK-anch"/>
</dbReference>
<evidence type="ECO:0000256" key="7">
    <source>
        <dbReference type="ARBA" id="ARBA00077380"/>
    </source>
</evidence>
<accession>A0A6G1SKG2</accession>
<dbReference type="InterPro" id="IPR017907">
    <property type="entry name" value="Znf_RING_CS"/>
</dbReference>
<name>A0A6G1SKG2_9ACAR</name>
<keyword evidence="12" id="KW-0418">Kinase</keyword>
<evidence type="ECO:0000259" key="11">
    <source>
        <dbReference type="PROSITE" id="PS50089"/>
    </source>
</evidence>
<protein>
    <recommendedName>
        <fullName evidence="6">CDK-activating kinase assembly factor MAT1</fullName>
    </recommendedName>
    <alternativeName>
        <fullName evidence="9">CDK7/cyclin-H assembly factor</fullName>
    </alternativeName>
    <alternativeName>
        <fullName evidence="7">Menage a trois</fullName>
    </alternativeName>
    <alternativeName>
        <fullName evidence="8">RING finger protein MAT1</fullName>
    </alternativeName>
</protein>
<organism evidence="12">
    <name type="scientific">Aceria tosichella</name>
    <name type="common">wheat curl mite</name>
    <dbReference type="NCBI Taxonomy" id="561515"/>
    <lineage>
        <taxon>Eukaryota</taxon>
        <taxon>Metazoa</taxon>
        <taxon>Ecdysozoa</taxon>
        <taxon>Arthropoda</taxon>
        <taxon>Chelicerata</taxon>
        <taxon>Arachnida</taxon>
        <taxon>Acari</taxon>
        <taxon>Acariformes</taxon>
        <taxon>Trombidiformes</taxon>
        <taxon>Prostigmata</taxon>
        <taxon>Eupodina</taxon>
        <taxon>Eriophyoidea</taxon>
        <taxon>Eriophyidae</taxon>
        <taxon>Eriophyinae</taxon>
        <taxon>Aceriini</taxon>
        <taxon>Aceria</taxon>
    </lineage>
</organism>
<evidence type="ECO:0000256" key="9">
    <source>
        <dbReference type="ARBA" id="ARBA00083888"/>
    </source>
</evidence>
<evidence type="ECO:0000256" key="1">
    <source>
        <dbReference type="ARBA" id="ARBA00004123"/>
    </source>
</evidence>
<dbReference type="GO" id="GO:0006357">
    <property type="term" value="P:regulation of transcription by RNA polymerase II"/>
    <property type="evidence" value="ECO:0007669"/>
    <property type="project" value="TreeGrafter"/>
</dbReference>
<keyword evidence="3 10" id="KW-0863">Zinc-finger</keyword>
<dbReference type="GO" id="GO:0016301">
    <property type="term" value="F:kinase activity"/>
    <property type="evidence" value="ECO:0007669"/>
    <property type="project" value="UniProtKB-KW"/>
</dbReference>
<evidence type="ECO:0000256" key="10">
    <source>
        <dbReference type="PROSITE-ProRule" id="PRU00175"/>
    </source>
</evidence>
<dbReference type="InterPro" id="IPR004575">
    <property type="entry name" value="MAT1/Tfb3"/>
</dbReference>
<evidence type="ECO:0000256" key="2">
    <source>
        <dbReference type="ARBA" id="ARBA00022723"/>
    </source>
</evidence>
<dbReference type="GO" id="GO:0006289">
    <property type="term" value="P:nucleotide-excision repair"/>
    <property type="evidence" value="ECO:0007669"/>
    <property type="project" value="InterPro"/>
</dbReference>
<sequence>MNYDDLECPRCKTTKYRNPQLKLLVNSCGHPLCENCIELMFATGTAKCYQCPVPLKRGNFKRQLFQDSQVEKDIQVRRDILRKFNKNQDAFPSLRAYNDYLEKLETVIYNLANNIDIDETNKLLDELRRPTATIKESISESKHKVKELPYYHKLETVNNEGPKLPPFDERYLKAIRSFTPREVAGGFNAHIAIERALSDAFTCLFSRHIKKIESH</sequence>
<keyword evidence="12" id="KW-0808">Transferase</keyword>
<keyword evidence="2" id="KW-0479">Metal-binding</keyword>
<dbReference type="GO" id="GO:0008270">
    <property type="term" value="F:zinc ion binding"/>
    <property type="evidence" value="ECO:0007669"/>
    <property type="project" value="UniProtKB-KW"/>
</dbReference>
<dbReference type="PANTHER" id="PTHR12683:SF13">
    <property type="entry name" value="CDK-ACTIVATING KINASE ASSEMBLY FACTOR MAT1"/>
    <property type="match status" value="1"/>
</dbReference>
<dbReference type="GO" id="GO:0005675">
    <property type="term" value="C:transcription factor TFIIH holo complex"/>
    <property type="evidence" value="ECO:0007669"/>
    <property type="project" value="InterPro"/>
</dbReference>
<dbReference type="SUPFAM" id="SSF57850">
    <property type="entry name" value="RING/U-box"/>
    <property type="match status" value="1"/>
</dbReference>
<evidence type="ECO:0000256" key="8">
    <source>
        <dbReference type="ARBA" id="ARBA00077720"/>
    </source>
</evidence>
<dbReference type="InterPro" id="IPR013083">
    <property type="entry name" value="Znf_RING/FYVE/PHD"/>
</dbReference>
<proteinExistence type="predicted"/>
<keyword evidence="5" id="KW-0539">Nucleus</keyword>
<dbReference type="PANTHER" id="PTHR12683">
    <property type="entry name" value="CDK-ACTIVATING KINASE ASSEMBLY FACTOR MAT1"/>
    <property type="match status" value="1"/>
</dbReference>
<dbReference type="Pfam" id="PF06391">
    <property type="entry name" value="MAT1"/>
    <property type="match status" value="1"/>
</dbReference>
<evidence type="ECO:0000256" key="6">
    <source>
        <dbReference type="ARBA" id="ARBA00074719"/>
    </source>
</evidence>
<dbReference type="GO" id="GO:0061575">
    <property type="term" value="F:cyclin-dependent protein serine/threonine kinase activator activity"/>
    <property type="evidence" value="ECO:0007669"/>
    <property type="project" value="InterPro"/>
</dbReference>
<dbReference type="CDD" id="cd16517">
    <property type="entry name" value="RING-HC_MAT1"/>
    <property type="match status" value="1"/>
</dbReference>
<feature type="domain" description="RING-type" evidence="11">
    <location>
        <begin position="8"/>
        <end position="53"/>
    </location>
</feature>
<dbReference type="EMBL" id="GGYP01006117">
    <property type="protein sequence ID" value="MDE50888.1"/>
    <property type="molecule type" value="Transcribed_RNA"/>
</dbReference>
<dbReference type="NCBIfam" id="TIGR00570">
    <property type="entry name" value="cdk7"/>
    <property type="match status" value="1"/>
</dbReference>
<dbReference type="Gene3D" id="3.30.40.10">
    <property type="entry name" value="Zinc/RING finger domain, C3HC4 (zinc finger)"/>
    <property type="match status" value="1"/>
</dbReference>
<dbReference type="InterPro" id="IPR015877">
    <property type="entry name" value="MAT1_centre"/>
</dbReference>
<evidence type="ECO:0000256" key="3">
    <source>
        <dbReference type="ARBA" id="ARBA00022771"/>
    </source>
</evidence>